<proteinExistence type="predicted"/>
<keyword evidence="5" id="KW-1185">Reference proteome</keyword>
<feature type="compositionally biased region" description="Gly residues" evidence="2">
    <location>
        <begin position="108"/>
        <end position="123"/>
    </location>
</feature>
<evidence type="ECO:0000313" key="5">
    <source>
        <dbReference type="Proteomes" id="UP001187192"/>
    </source>
</evidence>
<dbReference type="Proteomes" id="UP001187192">
    <property type="component" value="Unassembled WGS sequence"/>
</dbReference>
<dbReference type="FunFam" id="3.30.70.100:FF:000047">
    <property type="entry name" value="Copper-transporting ATPase PAA1, chloroplastic"/>
    <property type="match status" value="1"/>
</dbReference>
<dbReference type="InterPro" id="IPR036163">
    <property type="entry name" value="HMA_dom_sf"/>
</dbReference>
<evidence type="ECO:0000259" key="3">
    <source>
        <dbReference type="PROSITE" id="PS50846"/>
    </source>
</evidence>
<organism evidence="4 5">
    <name type="scientific">Ficus carica</name>
    <name type="common">Common fig</name>
    <dbReference type="NCBI Taxonomy" id="3494"/>
    <lineage>
        <taxon>Eukaryota</taxon>
        <taxon>Viridiplantae</taxon>
        <taxon>Streptophyta</taxon>
        <taxon>Embryophyta</taxon>
        <taxon>Tracheophyta</taxon>
        <taxon>Spermatophyta</taxon>
        <taxon>Magnoliopsida</taxon>
        <taxon>eudicotyledons</taxon>
        <taxon>Gunneridae</taxon>
        <taxon>Pentapetalae</taxon>
        <taxon>rosids</taxon>
        <taxon>fabids</taxon>
        <taxon>Rosales</taxon>
        <taxon>Moraceae</taxon>
        <taxon>Ficeae</taxon>
        <taxon>Ficus</taxon>
    </lineage>
</organism>
<feature type="region of interest" description="Disordered" evidence="2">
    <location>
        <begin position="108"/>
        <end position="129"/>
    </location>
</feature>
<dbReference type="PROSITE" id="PS01047">
    <property type="entry name" value="HMA_1"/>
    <property type="match status" value="1"/>
</dbReference>
<feature type="domain" description="HMA" evidence="3">
    <location>
        <begin position="144"/>
        <end position="211"/>
    </location>
</feature>
<name>A0AA88AA23_FICCA</name>
<dbReference type="InterPro" id="IPR017969">
    <property type="entry name" value="Heavy-metal-associated_CS"/>
</dbReference>
<dbReference type="InterPro" id="IPR006121">
    <property type="entry name" value="HMA_dom"/>
</dbReference>
<dbReference type="Pfam" id="PF00403">
    <property type="entry name" value="HMA"/>
    <property type="match status" value="1"/>
</dbReference>
<dbReference type="CDD" id="cd00371">
    <property type="entry name" value="HMA"/>
    <property type="match status" value="1"/>
</dbReference>
<evidence type="ECO:0000313" key="4">
    <source>
        <dbReference type="EMBL" id="GMN49442.1"/>
    </source>
</evidence>
<keyword evidence="1" id="KW-0479">Metal-binding</keyword>
<comment type="caution">
    <text evidence="4">The sequence shown here is derived from an EMBL/GenBank/DDBJ whole genome shotgun (WGS) entry which is preliminary data.</text>
</comment>
<dbReference type="Gene3D" id="3.30.70.100">
    <property type="match status" value="1"/>
</dbReference>
<dbReference type="PROSITE" id="PS50846">
    <property type="entry name" value="HMA_2"/>
    <property type="match status" value="1"/>
</dbReference>
<dbReference type="GO" id="GO:0046872">
    <property type="term" value="F:metal ion binding"/>
    <property type="evidence" value="ECO:0007669"/>
    <property type="project" value="UniProtKB-KW"/>
</dbReference>
<accession>A0AA88AA23</accession>
<dbReference type="SUPFAM" id="SSF55008">
    <property type="entry name" value="HMA, heavy metal-associated domain"/>
    <property type="match status" value="1"/>
</dbReference>
<gene>
    <name evidence="4" type="ORF">TIFTF001_018611</name>
</gene>
<protein>
    <recommendedName>
        <fullName evidence="3">HMA domain-containing protein</fullName>
    </recommendedName>
</protein>
<evidence type="ECO:0000256" key="1">
    <source>
        <dbReference type="ARBA" id="ARBA00022723"/>
    </source>
</evidence>
<sequence>MESALSSVTTTTTTTSSLFTITKALNRRGSRGGGAVVYRAALTQHGIVARLVARRLRCICDSYCLQRSASFGSASFHPPSSLRSLCAGRASGFAASFSSGGGNGGFGGENGGGGGGGGSGSDGGDAKSKMAAKAGEEVSAIPTDVIVLDVGGMTCGGCAASVKRILESQPQVSSASVNLTTETAIVWPVAEAKVVPDWQKQLGEALAKHLTSCGFNSNLRVLSFAKN</sequence>
<reference evidence="4" key="1">
    <citation type="submission" date="2023-07" db="EMBL/GenBank/DDBJ databases">
        <title>draft genome sequence of fig (Ficus carica).</title>
        <authorList>
            <person name="Takahashi T."/>
            <person name="Nishimura K."/>
        </authorList>
    </citation>
    <scope>NUCLEOTIDE SEQUENCE</scope>
</reference>
<dbReference type="EMBL" id="BTGU01000031">
    <property type="protein sequence ID" value="GMN49442.1"/>
    <property type="molecule type" value="Genomic_DNA"/>
</dbReference>
<evidence type="ECO:0000256" key="2">
    <source>
        <dbReference type="SAM" id="MobiDB-lite"/>
    </source>
</evidence>
<dbReference type="AlphaFoldDB" id="A0AA88AA23"/>